<evidence type="ECO:0000256" key="2">
    <source>
        <dbReference type="ARBA" id="ARBA00023125"/>
    </source>
</evidence>
<dbReference type="Pfam" id="PF12625">
    <property type="entry name" value="Arabinose_bd"/>
    <property type="match status" value="1"/>
</dbReference>
<protein>
    <submittedName>
        <fullName evidence="5">Virulence-regulating protein VirS</fullName>
    </submittedName>
</protein>
<dbReference type="PANTHER" id="PTHR47894">
    <property type="entry name" value="HTH-TYPE TRANSCRIPTIONAL REGULATOR GADX"/>
    <property type="match status" value="1"/>
</dbReference>
<keyword evidence="1" id="KW-0805">Transcription regulation</keyword>
<keyword evidence="3" id="KW-0804">Transcription</keyword>
<keyword evidence="2" id="KW-0238">DNA-binding</keyword>
<dbReference type="GO" id="GO:0003700">
    <property type="term" value="F:DNA-binding transcription factor activity"/>
    <property type="evidence" value="ECO:0007669"/>
    <property type="project" value="InterPro"/>
</dbReference>
<accession>A0A0P1EQA1</accession>
<reference evidence="5 6" key="1">
    <citation type="submission" date="2015-09" db="EMBL/GenBank/DDBJ databases">
        <authorList>
            <consortium name="Swine Surveillance"/>
        </authorList>
    </citation>
    <scope>NUCLEOTIDE SEQUENCE [LARGE SCALE GENOMIC DNA]</scope>
    <source>
        <strain evidence="5 6">CECT 7688</strain>
    </source>
</reference>
<dbReference type="PANTHER" id="PTHR47894:SF4">
    <property type="entry name" value="HTH-TYPE TRANSCRIPTIONAL REGULATOR GADX"/>
    <property type="match status" value="1"/>
</dbReference>
<evidence type="ECO:0000256" key="1">
    <source>
        <dbReference type="ARBA" id="ARBA00023015"/>
    </source>
</evidence>
<dbReference type="OrthoDB" id="9805730at2"/>
<dbReference type="Pfam" id="PF12833">
    <property type="entry name" value="HTH_18"/>
    <property type="match status" value="1"/>
</dbReference>
<dbReference type="EMBL" id="CYPW01000017">
    <property type="protein sequence ID" value="CUH52389.1"/>
    <property type="molecule type" value="Genomic_DNA"/>
</dbReference>
<dbReference type="Gene3D" id="1.10.10.60">
    <property type="entry name" value="Homeodomain-like"/>
    <property type="match status" value="1"/>
</dbReference>
<dbReference type="RefSeq" id="WP_144432533.1">
    <property type="nucleotide sequence ID" value="NZ_CYPW01000017.1"/>
</dbReference>
<dbReference type="STRING" id="321267.SHM7688_01835"/>
<sequence length="335" mass="37984">MQKHPRYHAHKSTPKVLEAVGISVERVLKRCGLPSDLFEIDHRGLTAEQFFLLWQAIADEANDPEIAITMARTMAQGPFIPAVFAFSCSPNIAVGLERLSVFKPLVAPVRLAVIESDRHVAMELHVIDPKLKIPECMAAFEMVYFLELCRTFTGVDLLPVEVGVPELIEHQDVYDRYFGRRAVLCRVPRLTLTKEDAHRPLVSENRQLWAGFRRELQRQLAEQNRNTSMSVRVRNALLELLPAGQASVDAVCARLVTSRRSLQRYLSSEGMTFQSILDKTRSDLSLHYLGQDGMSVEEIAYLLGYRDPNSFYRAFQNWTGRTPSQVRGSLKSELA</sequence>
<dbReference type="AlphaFoldDB" id="A0A0P1EQA1"/>
<evidence type="ECO:0000259" key="4">
    <source>
        <dbReference type="PROSITE" id="PS01124"/>
    </source>
</evidence>
<feature type="domain" description="HTH araC/xylS-type" evidence="4">
    <location>
        <begin position="231"/>
        <end position="329"/>
    </location>
</feature>
<dbReference type="SUPFAM" id="SSF46689">
    <property type="entry name" value="Homeodomain-like"/>
    <property type="match status" value="1"/>
</dbReference>
<dbReference type="SMART" id="SM00342">
    <property type="entry name" value="HTH_ARAC"/>
    <property type="match status" value="1"/>
</dbReference>
<gene>
    <name evidence="5" type="primary">virS_2</name>
    <name evidence="5" type="ORF">SHM7688_01835</name>
</gene>
<dbReference type="GO" id="GO:0000976">
    <property type="term" value="F:transcription cis-regulatory region binding"/>
    <property type="evidence" value="ECO:0007669"/>
    <property type="project" value="TreeGrafter"/>
</dbReference>
<dbReference type="Proteomes" id="UP000054823">
    <property type="component" value="Unassembled WGS sequence"/>
</dbReference>
<dbReference type="InterPro" id="IPR018060">
    <property type="entry name" value="HTH_AraC"/>
</dbReference>
<dbReference type="PROSITE" id="PS01124">
    <property type="entry name" value="HTH_ARAC_FAMILY_2"/>
    <property type="match status" value="1"/>
</dbReference>
<evidence type="ECO:0000313" key="5">
    <source>
        <dbReference type="EMBL" id="CUH52389.1"/>
    </source>
</evidence>
<dbReference type="InterPro" id="IPR032687">
    <property type="entry name" value="AraC-type_N"/>
</dbReference>
<dbReference type="GO" id="GO:0005829">
    <property type="term" value="C:cytosol"/>
    <property type="evidence" value="ECO:0007669"/>
    <property type="project" value="TreeGrafter"/>
</dbReference>
<dbReference type="InterPro" id="IPR009057">
    <property type="entry name" value="Homeodomain-like_sf"/>
</dbReference>
<keyword evidence="6" id="KW-1185">Reference proteome</keyword>
<name>A0A0P1EQA1_9RHOB</name>
<evidence type="ECO:0000313" key="6">
    <source>
        <dbReference type="Proteomes" id="UP000054823"/>
    </source>
</evidence>
<proteinExistence type="predicted"/>
<evidence type="ECO:0000256" key="3">
    <source>
        <dbReference type="ARBA" id="ARBA00023163"/>
    </source>
</evidence>
<organism evidence="5 6">
    <name type="scientific">Shimia marina</name>
    <dbReference type="NCBI Taxonomy" id="321267"/>
    <lineage>
        <taxon>Bacteria</taxon>
        <taxon>Pseudomonadati</taxon>
        <taxon>Pseudomonadota</taxon>
        <taxon>Alphaproteobacteria</taxon>
        <taxon>Rhodobacterales</taxon>
        <taxon>Roseobacteraceae</taxon>
    </lineage>
</organism>